<keyword evidence="6 9" id="KW-0472">Membrane</keyword>
<feature type="region of interest" description="Disordered" evidence="8">
    <location>
        <begin position="612"/>
        <end position="661"/>
    </location>
</feature>
<feature type="region of interest" description="Disordered" evidence="8">
    <location>
        <begin position="34"/>
        <end position="68"/>
    </location>
</feature>
<evidence type="ECO:0000313" key="10">
    <source>
        <dbReference type="EMBL" id="KAE8268426.1"/>
    </source>
</evidence>
<keyword evidence="5 9" id="KW-1133">Transmembrane helix</keyword>
<comment type="similarity">
    <text evidence="2 7">Belongs to the major facilitator superfamily. Proton-dependent oligopeptide transporter (POT/PTR) (TC 2.A.17) family.</text>
</comment>
<dbReference type="FunFam" id="1.20.1250.20:FF:000085">
    <property type="entry name" value="MFS peptide transporter Ptr2"/>
    <property type="match status" value="1"/>
</dbReference>
<comment type="subcellular location">
    <subcellularLocation>
        <location evidence="1 7">Membrane</location>
        <topology evidence="1 7">Multi-pass membrane protein</topology>
    </subcellularLocation>
</comment>
<name>A0A8X7N732_9BASI</name>
<reference evidence="10" key="1">
    <citation type="submission" date="2016-04" db="EMBL/GenBank/DDBJ databases">
        <authorList>
            <person name="Nguyen H.D."/>
            <person name="Samba Siva P."/>
            <person name="Cullis J."/>
            <person name="Levesque C.A."/>
            <person name="Hambleton S."/>
        </authorList>
    </citation>
    <scope>NUCLEOTIDE SEQUENCE</scope>
    <source>
        <strain evidence="10">DAOMC 236422</strain>
    </source>
</reference>
<keyword evidence="4 7" id="KW-0812">Transmembrane</keyword>
<dbReference type="AlphaFoldDB" id="A0A8X7N732"/>
<evidence type="ECO:0000256" key="9">
    <source>
        <dbReference type="SAM" id="Phobius"/>
    </source>
</evidence>
<dbReference type="Pfam" id="PF00854">
    <property type="entry name" value="PTR2"/>
    <property type="match status" value="1"/>
</dbReference>
<evidence type="ECO:0008006" key="12">
    <source>
        <dbReference type="Google" id="ProtNLM"/>
    </source>
</evidence>
<protein>
    <recommendedName>
        <fullName evidence="12">Peptide transporter PTR2</fullName>
    </recommendedName>
</protein>
<dbReference type="Proteomes" id="UP000078113">
    <property type="component" value="Unassembled WGS sequence"/>
</dbReference>
<dbReference type="SUPFAM" id="SSF103473">
    <property type="entry name" value="MFS general substrate transporter"/>
    <property type="match status" value="1"/>
</dbReference>
<dbReference type="GO" id="GO:0071916">
    <property type="term" value="F:dipeptide transmembrane transporter activity"/>
    <property type="evidence" value="ECO:0007669"/>
    <property type="project" value="UniProtKB-ARBA"/>
</dbReference>
<dbReference type="Gene3D" id="1.20.1250.20">
    <property type="entry name" value="MFS general substrate transporter like domains"/>
    <property type="match status" value="1"/>
</dbReference>
<evidence type="ECO:0000256" key="2">
    <source>
        <dbReference type="ARBA" id="ARBA00005982"/>
    </source>
</evidence>
<feature type="transmembrane region" description="Helical" evidence="9">
    <location>
        <begin position="292"/>
        <end position="313"/>
    </location>
</feature>
<dbReference type="InterPro" id="IPR018456">
    <property type="entry name" value="PTR2_symporter_CS"/>
</dbReference>
<feature type="transmembrane region" description="Helical" evidence="9">
    <location>
        <begin position="205"/>
        <end position="225"/>
    </location>
</feature>
<proteinExistence type="inferred from homology"/>
<evidence type="ECO:0000256" key="6">
    <source>
        <dbReference type="ARBA" id="ARBA00023136"/>
    </source>
</evidence>
<dbReference type="GO" id="GO:0005886">
    <property type="term" value="C:plasma membrane"/>
    <property type="evidence" value="ECO:0007669"/>
    <property type="project" value="UniProtKB-ARBA"/>
</dbReference>
<dbReference type="EMBL" id="LWDG02000152">
    <property type="protein sequence ID" value="KAE8268426.1"/>
    <property type="molecule type" value="Genomic_DNA"/>
</dbReference>
<evidence type="ECO:0000256" key="1">
    <source>
        <dbReference type="ARBA" id="ARBA00004141"/>
    </source>
</evidence>
<evidence type="ECO:0000256" key="3">
    <source>
        <dbReference type="ARBA" id="ARBA00022448"/>
    </source>
</evidence>
<dbReference type="InterPro" id="IPR000109">
    <property type="entry name" value="POT_fam"/>
</dbReference>
<feature type="compositionally biased region" description="Basic and acidic residues" evidence="8">
    <location>
        <begin position="621"/>
        <end position="630"/>
    </location>
</feature>
<comment type="caution">
    <text evidence="10">The sequence shown here is derived from an EMBL/GenBank/DDBJ whole genome shotgun (WGS) entry which is preliminary data.</text>
</comment>
<feature type="transmembrane region" description="Helical" evidence="9">
    <location>
        <begin position="427"/>
        <end position="451"/>
    </location>
</feature>
<feature type="transmembrane region" description="Helical" evidence="9">
    <location>
        <begin position="580"/>
        <end position="598"/>
    </location>
</feature>
<gene>
    <name evidence="10" type="ORF">A4X09_0g3916</name>
</gene>
<dbReference type="PANTHER" id="PTHR11654">
    <property type="entry name" value="OLIGOPEPTIDE TRANSPORTER-RELATED"/>
    <property type="match status" value="1"/>
</dbReference>
<feature type="transmembrane region" description="Helical" evidence="9">
    <location>
        <begin position="178"/>
        <end position="199"/>
    </location>
</feature>
<feature type="compositionally biased region" description="Basic and acidic residues" evidence="8">
    <location>
        <begin position="51"/>
        <end position="67"/>
    </location>
</feature>
<feature type="transmembrane region" description="Helical" evidence="9">
    <location>
        <begin position="390"/>
        <end position="407"/>
    </location>
</feature>
<feature type="transmembrane region" description="Helical" evidence="9">
    <location>
        <begin position="264"/>
        <end position="286"/>
    </location>
</feature>
<dbReference type="PROSITE" id="PS01023">
    <property type="entry name" value="PTR2_2"/>
    <property type="match status" value="1"/>
</dbReference>
<feature type="transmembrane region" description="Helical" evidence="9">
    <location>
        <begin position="463"/>
        <end position="485"/>
    </location>
</feature>
<feature type="transmembrane region" description="Helical" evidence="9">
    <location>
        <begin position="512"/>
        <end position="536"/>
    </location>
</feature>
<keyword evidence="11" id="KW-1185">Reference proteome</keyword>
<reference evidence="10" key="2">
    <citation type="journal article" date="2019" name="IMA Fungus">
        <title>Genome sequencing and comparison of five Tilletia species to identify candidate genes for the detection of regulated species infecting wheat.</title>
        <authorList>
            <person name="Nguyen H.D.T."/>
            <person name="Sultana T."/>
            <person name="Kesanakurti P."/>
            <person name="Hambleton S."/>
        </authorList>
    </citation>
    <scope>NUCLEOTIDE SEQUENCE</scope>
    <source>
        <strain evidence="10">DAOMC 236422</strain>
    </source>
</reference>
<organism evidence="10 11">
    <name type="scientific">Tilletia walkeri</name>
    <dbReference type="NCBI Taxonomy" id="117179"/>
    <lineage>
        <taxon>Eukaryota</taxon>
        <taxon>Fungi</taxon>
        <taxon>Dikarya</taxon>
        <taxon>Basidiomycota</taxon>
        <taxon>Ustilaginomycotina</taxon>
        <taxon>Exobasidiomycetes</taxon>
        <taxon>Tilletiales</taxon>
        <taxon>Tilletiaceae</taxon>
        <taxon>Tilletia</taxon>
    </lineage>
</organism>
<dbReference type="InterPro" id="IPR036259">
    <property type="entry name" value="MFS_trans_sf"/>
</dbReference>
<feature type="transmembrane region" description="Helical" evidence="9">
    <location>
        <begin position="548"/>
        <end position="568"/>
    </location>
</feature>
<evidence type="ECO:0000256" key="8">
    <source>
        <dbReference type="SAM" id="MobiDB-lite"/>
    </source>
</evidence>
<evidence type="ECO:0000313" key="11">
    <source>
        <dbReference type="Proteomes" id="UP000078113"/>
    </source>
</evidence>
<accession>A0A8X7N732</accession>
<evidence type="ECO:0000256" key="5">
    <source>
        <dbReference type="ARBA" id="ARBA00022989"/>
    </source>
</evidence>
<sequence length="661" mass="72876">MADKGGPPEYAAVTDQHLNAVQEVGHQRADAHTIQPFDDGTDINSHSPISNEKEITQPTPTHDEEGRPYPSEAEIATLRRVPASIPMSAFLVALLELAERLSYYGAVQVFQNFVQRPLPDCSTTGASACAGPNASSGALGYGQRAATAVSNTNNFWVYIMPILGAWIADSRLGRFKTVCWAVLIAIVGHVLLVISALPTVISNRAGSMACFCVAFVVMGVGTGWFKSSISPLMAEQVANKKMFVNTLKSGERVIVDPSLTLVRLFMYFYLFINIGALIGQVAMPFAEKHVGYWLAYLVPTIVFALCPIVLFVGRNMYRSVPPSGSVLARSLRLWWFAARGRWSWNPIRTWKQLRADDFWTNVLPSKQKNPPKWMNFDDGWVYEVRRGYKACAVFCLYPVFWLCYQQINNNLVSQSAVMTLNGVPNEIISNTDPLALLILIPFMDIVFYPFLRRCGINFTALKRITAGFIAASLSMVWAAVLQHYIYQTNPCGKYVSTCEDADGNPIVSSLNVWIQTGIYVLVALSEIFASITGLEYAFTKAPTNMRSLVTSAFLFTNAVASAIGQAFVPLSEDPNLVINYAVFGVAAFIFGIIFWLIFRDLDAQEDALNQLDEGQYGSRQPDLEEREMSSTHHGSAEGLGEKKVGSSAASAEESEKKAEKA</sequence>
<evidence type="ECO:0000256" key="4">
    <source>
        <dbReference type="ARBA" id="ARBA00022692"/>
    </source>
</evidence>
<keyword evidence="3 7" id="KW-0813">Transport</keyword>
<evidence type="ECO:0000256" key="7">
    <source>
        <dbReference type="RuleBase" id="RU003755"/>
    </source>
</evidence>